<sequence length="437" mass="47659">MISQSSTGVTVIGGGIAGLVVAYRLAQRNVPVTVLEQGTQLGGLGVEGEIGGHPIERFYHCIMPSDDALLELLDDLGLRESIEWRSTTMGMLVDRHRYPFNTPLDLLRFRALSILERVRFGAVSVTLRYLGRGKDLDHMTTEAWLSELYGPAVWAKLLKPMLGAKFGDAFSLVPARYIYERLGREKNVAVRGYPSGGYRSIVEALCQAIRDRGGIVETSARVTAVTETSSGVEVALDDRVITSDFLVSTVPIPVLHQLADESLRAALPPAEHTYQGVVNAAFLLRKPLDGHYWSPVIGCDTEFDGVIEMSALSGTHRYGDHSLVYTMKYTTRDSPLFSEDSDAIAARWTSQLCALYPDRIASDDVLAAKVFAAPFVEPIPFVGQSQQISDGHVPNTRLSIATTTQLYPDVTSWNSSTRLAESVARRVATAAVSVGTP</sequence>
<comment type="caution">
    <text evidence="2">The sequence shown here is derived from an EMBL/GenBank/DDBJ whole genome shotgun (WGS) entry which is preliminary data.</text>
</comment>
<dbReference type="SUPFAM" id="SSF51905">
    <property type="entry name" value="FAD/NAD(P)-binding domain"/>
    <property type="match status" value="1"/>
</dbReference>
<dbReference type="InterPro" id="IPR036188">
    <property type="entry name" value="FAD/NAD-bd_sf"/>
</dbReference>
<dbReference type="InterPro" id="IPR050464">
    <property type="entry name" value="Zeta_carotene_desat/Oxidored"/>
</dbReference>
<proteinExistence type="predicted"/>
<dbReference type="Gene3D" id="3.50.50.60">
    <property type="entry name" value="FAD/NAD(P)-binding domain"/>
    <property type="match status" value="1"/>
</dbReference>
<evidence type="ECO:0000259" key="1">
    <source>
        <dbReference type="Pfam" id="PF01593"/>
    </source>
</evidence>
<accession>A0ABR5I785</accession>
<gene>
    <name evidence="2" type="ORF">ABW18_20470</name>
</gene>
<keyword evidence="3" id="KW-1185">Reference proteome</keyword>
<dbReference type="PANTHER" id="PTHR42923:SF46">
    <property type="entry name" value="AMINE OXIDASE"/>
    <property type="match status" value="1"/>
</dbReference>
<dbReference type="Proteomes" id="UP000037247">
    <property type="component" value="Unassembled WGS sequence"/>
</dbReference>
<protein>
    <submittedName>
        <fullName evidence="2">Oxidoreductase</fullName>
    </submittedName>
</protein>
<dbReference type="RefSeq" id="WP_049700825.1">
    <property type="nucleotide sequence ID" value="NZ_JAQDQF010000003.1"/>
</dbReference>
<evidence type="ECO:0000313" key="3">
    <source>
        <dbReference type="Proteomes" id="UP000037247"/>
    </source>
</evidence>
<organism evidence="2 3">
    <name type="scientific">Gordonia jacobaea</name>
    <dbReference type="NCBI Taxonomy" id="122202"/>
    <lineage>
        <taxon>Bacteria</taxon>
        <taxon>Bacillati</taxon>
        <taxon>Actinomycetota</taxon>
        <taxon>Actinomycetes</taxon>
        <taxon>Mycobacteriales</taxon>
        <taxon>Gordoniaceae</taxon>
        <taxon>Gordonia</taxon>
    </lineage>
</organism>
<dbReference type="EMBL" id="LDTZ01000024">
    <property type="protein sequence ID" value="KNA89553.1"/>
    <property type="molecule type" value="Genomic_DNA"/>
</dbReference>
<name>A0ABR5I785_9ACTN</name>
<dbReference type="Pfam" id="PF01593">
    <property type="entry name" value="Amino_oxidase"/>
    <property type="match status" value="1"/>
</dbReference>
<feature type="domain" description="Amine oxidase" evidence="1">
    <location>
        <begin position="16"/>
        <end position="362"/>
    </location>
</feature>
<evidence type="ECO:0000313" key="2">
    <source>
        <dbReference type="EMBL" id="KNA89553.1"/>
    </source>
</evidence>
<reference evidence="2 3" key="1">
    <citation type="submission" date="2015-05" db="EMBL/GenBank/DDBJ databases">
        <title>Draft genome sequence of the bacterium Gordonia jacobaea a new member of the Gordonia genus.</title>
        <authorList>
            <person name="Jimenez-Galisteo G."/>
            <person name="Dominguez A."/>
            <person name="Munoz E."/>
            <person name="Vinas M."/>
        </authorList>
    </citation>
    <scope>NUCLEOTIDE SEQUENCE [LARGE SCALE GENOMIC DNA]</scope>
    <source>
        <strain evidence="3">mv1</strain>
    </source>
</reference>
<dbReference type="InterPro" id="IPR002937">
    <property type="entry name" value="Amino_oxidase"/>
</dbReference>
<dbReference type="PANTHER" id="PTHR42923">
    <property type="entry name" value="PROTOPORPHYRINOGEN OXIDASE"/>
    <property type="match status" value="1"/>
</dbReference>
<dbReference type="NCBIfam" id="NF005560">
    <property type="entry name" value="PRK07233.1"/>
    <property type="match status" value="1"/>
</dbReference>